<accession>A0A834MDS0</accession>
<feature type="signal peptide" evidence="1">
    <location>
        <begin position="1"/>
        <end position="22"/>
    </location>
</feature>
<name>A0A834MDS0_RHYFE</name>
<dbReference type="AlphaFoldDB" id="A0A834MDS0"/>
<dbReference type="OrthoDB" id="6723136at2759"/>
<keyword evidence="1" id="KW-0732">Signal</keyword>
<evidence type="ECO:0000313" key="3">
    <source>
        <dbReference type="Proteomes" id="UP000625711"/>
    </source>
</evidence>
<evidence type="ECO:0000313" key="2">
    <source>
        <dbReference type="EMBL" id="KAF7280826.1"/>
    </source>
</evidence>
<dbReference type="Proteomes" id="UP000625711">
    <property type="component" value="Unassembled WGS sequence"/>
</dbReference>
<comment type="caution">
    <text evidence="2">The sequence shown here is derived from an EMBL/GenBank/DDBJ whole genome shotgun (WGS) entry which is preliminary data.</text>
</comment>
<proteinExistence type="predicted"/>
<sequence length="118" mass="13820">MVKTQLFFAVFLLWALLCPSRQYVPAPTCFGQPCPSSTNNCKQHKRSSPDKSRIQITISCLDDYDSTIKDYYFEEHSSLSPYTHYENTKYESINQYNPNPYRSNNLELTPYHGVPEYF</sequence>
<reference evidence="2" key="1">
    <citation type="submission" date="2020-08" db="EMBL/GenBank/DDBJ databases">
        <title>Genome sequencing and assembly of the red palm weevil Rhynchophorus ferrugineus.</title>
        <authorList>
            <person name="Dias G.B."/>
            <person name="Bergman C.M."/>
            <person name="Manee M."/>
        </authorList>
    </citation>
    <scope>NUCLEOTIDE SEQUENCE</scope>
    <source>
        <strain evidence="2">AA-2017</strain>
        <tissue evidence="2">Whole larva</tissue>
    </source>
</reference>
<protein>
    <submittedName>
        <fullName evidence="2">Uncharacterized protein</fullName>
    </submittedName>
</protein>
<organism evidence="2 3">
    <name type="scientific">Rhynchophorus ferrugineus</name>
    <name type="common">Red palm weevil</name>
    <name type="synonym">Curculio ferrugineus</name>
    <dbReference type="NCBI Taxonomy" id="354439"/>
    <lineage>
        <taxon>Eukaryota</taxon>
        <taxon>Metazoa</taxon>
        <taxon>Ecdysozoa</taxon>
        <taxon>Arthropoda</taxon>
        <taxon>Hexapoda</taxon>
        <taxon>Insecta</taxon>
        <taxon>Pterygota</taxon>
        <taxon>Neoptera</taxon>
        <taxon>Endopterygota</taxon>
        <taxon>Coleoptera</taxon>
        <taxon>Polyphaga</taxon>
        <taxon>Cucujiformia</taxon>
        <taxon>Curculionidae</taxon>
        <taxon>Dryophthorinae</taxon>
        <taxon>Rhynchophorus</taxon>
    </lineage>
</organism>
<keyword evidence="3" id="KW-1185">Reference proteome</keyword>
<feature type="chain" id="PRO_5032402845" evidence="1">
    <location>
        <begin position="23"/>
        <end position="118"/>
    </location>
</feature>
<dbReference type="EMBL" id="JAACXV010000273">
    <property type="protein sequence ID" value="KAF7280826.1"/>
    <property type="molecule type" value="Genomic_DNA"/>
</dbReference>
<gene>
    <name evidence="2" type="ORF">GWI33_005485</name>
</gene>
<evidence type="ECO:0000256" key="1">
    <source>
        <dbReference type="SAM" id="SignalP"/>
    </source>
</evidence>